<dbReference type="GO" id="GO:0030979">
    <property type="term" value="P:alpha-glucan biosynthetic process"/>
    <property type="evidence" value="ECO:0007669"/>
    <property type="project" value="UniProtKB-UniRule"/>
</dbReference>
<keyword evidence="4 6" id="KW-0119">Carbohydrate metabolism</keyword>
<dbReference type="InterPro" id="IPR013783">
    <property type="entry name" value="Ig-like_fold"/>
</dbReference>
<comment type="function">
    <text evidence="6">Maltosyltransferase that uses maltose 1-phosphate (M1P) as the sugar donor to elongate linear or branched alpha-(1-&gt;4)-glucans. Is involved in a branched alpha-glucan biosynthetic pathway from trehalose, together with TreS, Mak and GlgB.</text>
</comment>
<dbReference type="SMART" id="SM00642">
    <property type="entry name" value="Aamy"/>
    <property type="match status" value="1"/>
</dbReference>
<feature type="binding site" evidence="6">
    <location>
        <position position="358"/>
    </location>
    <ligand>
        <name>alpha-maltose 1-phosphate</name>
        <dbReference type="ChEBI" id="CHEBI:63576"/>
    </ligand>
</feature>
<dbReference type="GO" id="GO:0004553">
    <property type="term" value="F:hydrolase activity, hydrolyzing O-glycosyl compounds"/>
    <property type="evidence" value="ECO:0007669"/>
    <property type="project" value="InterPro"/>
</dbReference>
<protein>
    <recommendedName>
        <fullName evidence="6">Alpha-1,4-glucan:maltose-1-phosphate maltosyltransferase</fullName>
        <shortName evidence="6">GMPMT</shortName>
        <ecNumber evidence="6">2.4.99.16</ecNumber>
    </recommendedName>
    <alternativeName>
        <fullName evidence="6">(1-&gt;4)-alpha-D-glucan:maltose-1-phosphate alpha-D-maltosyltransferase</fullName>
    </alternativeName>
</protein>
<dbReference type="EMBL" id="JACHDY010000002">
    <property type="protein sequence ID" value="MBB5317481.1"/>
    <property type="molecule type" value="Genomic_DNA"/>
</dbReference>
<comment type="similarity">
    <text evidence="6">Belongs to the glycosyl hydrolase 13 family. GlgE subfamily.</text>
</comment>
<evidence type="ECO:0000259" key="7">
    <source>
        <dbReference type="SMART" id="SM00642"/>
    </source>
</evidence>
<feature type="domain" description="Glycosyl hydrolase family 13 catalytic" evidence="7">
    <location>
        <begin position="211"/>
        <end position="561"/>
    </location>
</feature>
<dbReference type="GO" id="GO:0016758">
    <property type="term" value="F:hexosyltransferase activity"/>
    <property type="evidence" value="ECO:0007669"/>
    <property type="project" value="UniProtKB-UniRule"/>
</dbReference>
<evidence type="ECO:0000256" key="1">
    <source>
        <dbReference type="ARBA" id="ARBA00011738"/>
    </source>
</evidence>
<dbReference type="PANTHER" id="PTHR47786:SF2">
    <property type="entry name" value="GLYCOSYL HYDROLASE FAMILY 13 CATALYTIC DOMAIN-CONTAINING PROTEIN"/>
    <property type="match status" value="1"/>
</dbReference>
<feature type="binding site" evidence="6">
    <location>
        <begin position="536"/>
        <end position="537"/>
    </location>
    <ligand>
        <name>alpha-maltose 1-phosphate</name>
        <dbReference type="ChEBI" id="CHEBI:63576"/>
    </ligand>
</feature>
<comment type="caution">
    <text evidence="8">The sequence shown here is derived from an EMBL/GenBank/DDBJ whole genome shotgun (WGS) entry which is preliminary data.</text>
</comment>
<evidence type="ECO:0000313" key="8">
    <source>
        <dbReference type="EMBL" id="MBB5317481.1"/>
    </source>
</evidence>
<dbReference type="AlphaFoldDB" id="A0A7W8IJC1"/>
<dbReference type="Pfam" id="PF21702">
    <property type="entry name" value="GLGE_C"/>
    <property type="match status" value="1"/>
</dbReference>
<feature type="binding site" evidence="6">
    <location>
        <position position="395"/>
    </location>
    <ligand>
        <name>alpha-maltose 1-phosphate</name>
        <dbReference type="ChEBI" id="CHEBI:63576"/>
    </ligand>
</feature>
<feature type="site" description="Transition state stabilizer" evidence="6">
    <location>
        <position position="481"/>
    </location>
</feature>
<keyword evidence="9" id="KW-1185">Reference proteome</keyword>
<dbReference type="InterPro" id="IPR021828">
    <property type="entry name" value="GlgE_dom_N/S"/>
</dbReference>
<dbReference type="InterPro" id="IPR017853">
    <property type="entry name" value="GH"/>
</dbReference>
<reference evidence="8" key="1">
    <citation type="submission" date="2020-08" db="EMBL/GenBank/DDBJ databases">
        <title>Genomic Encyclopedia of Type Strains, Phase IV (KMG-V): Genome sequencing to study the core and pangenomes of soil and plant-associated prokaryotes.</title>
        <authorList>
            <person name="Whitman W."/>
        </authorList>
    </citation>
    <scope>NUCLEOTIDE SEQUENCE [LARGE SCALE GENOMIC DNA]</scope>
    <source>
        <strain evidence="8">M8UP27</strain>
    </source>
</reference>
<evidence type="ECO:0000256" key="5">
    <source>
        <dbReference type="ARBA" id="ARBA00048735"/>
    </source>
</evidence>
<keyword evidence="3 6" id="KW-0808">Transferase</keyword>
<dbReference type="InterPro" id="IPR026585">
    <property type="entry name" value="GlgE"/>
</dbReference>
<dbReference type="CDD" id="cd11344">
    <property type="entry name" value="AmyAc_GlgE_like"/>
    <property type="match status" value="1"/>
</dbReference>
<dbReference type="HAMAP" id="MF_02124">
    <property type="entry name" value="GlgE"/>
    <property type="match status" value="1"/>
</dbReference>
<dbReference type="InterPro" id="IPR049171">
    <property type="entry name" value="GLGE_C"/>
</dbReference>
<dbReference type="EC" id="2.4.99.16" evidence="6"/>
<evidence type="ECO:0000256" key="4">
    <source>
        <dbReference type="ARBA" id="ARBA00023277"/>
    </source>
</evidence>
<dbReference type="Gene3D" id="2.60.40.1180">
    <property type="entry name" value="Golgi alpha-mannosidase II"/>
    <property type="match status" value="1"/>
</dbReference>
<dbReference type="PANTHER" id="PTHR47786">
    <property type="entry name" value="ALPHA-1,4-GLUCAN:MALTOSE-1-PHOSPHATE MALTOSYLTRANSFERASE"/>
    <property type="match status" value="1"/>
</dbReference>
<feature type="binding site" evidence="6">
    <location>
        <position position="263"/>
    </location>
    <ligand>
        <name>alpha-maltose 1-phosphate</name>
        <dbReference type="ChEBI" id="CHEBI:63576"/>
    </ligand>
</feature>
<evidence type="ECO:0000256" key="2">
    <source>
        <dbReference type="ARBA" id="ARBA00022676"/>
    </source>
</evidence>
<dbReference type="Gene3D" id="2.60.40.10">
    <property type="entry name" value="Immunoglobulins"/>
    <property type="match status" value="1"/>
</dbReference>
<name>A0A7W8IJC1_9BACT</name>
<feature type="binding site" evidence="6">
    <location>
        <position position="323"/>
    </location>
    <ligand>
        <name>alpha-maltose 1-phosphate</name>
        <dbReference type="ChEBI" id="CHEBI:63576"/>
    </ligand>
</feature>
<dbReference type="Proteomes" id="UP000568106">
    <property type="component" value="Unassembled WGS sequence"/>
</dbReference>
<proteinExistence type="inferred from homology"/>
<comment type="subunit">
    <text evidence="1 6">Homodimer.</text>
</comment>
<dbReference type="Pfam" id="PF11896">
    <property type="entry name" value="GlgE_dom_N_S"/>
    <property type="match status" value="1"/>
</dbReference>
<dbReference type="InterPro" id="IPR013780">
    <property type="entry name" value="Glyco_hydro_b"/>
</dbReference>
<organism evidence="8 9">
    <name type="scientific">Tunturiibacter empetritectus</name>
    <dbReference type="NCBI Taxonomy" id="3069691"/>
    <lineage>
        <taxon>Bacteria</taxon>
        <taxon>Pseudomonadati</taxon>
        <taxon>Acidobacteriota</taxon>
        <taxon>Terriglobia</taxon>
        <taxon>Terriglobales</taxon>
        <taxon>Acidobacteriaceae</taxon>
        <taxon>Tunturiibacter</taxon>
    </lineage>
</organism>
<gene>
    <name evidence="6" type="primary">glgE</name>
    <name evidence="8" type="ORF">HDF09_002150</name>
</gene>
<sequence length="672" mass="76368">MKPIEGRKRVIIEDVKPQVDCGRYPAKRVLGDAVTVTAAVFGDGHDHVTGRLLYRHSSEKDWRSTPLSPLTNDLWSASFIADALGDWVYTLEAWVDHFDTWSDDLRKRLAAQPGQPGVSASAEPQDIPLALRSGALLLEQTATRAKGPDSKRLADQAARLLKLAKAKSDTYDYPLTDEIVALVAQYPDLTLETRYPQELHLWVDRERARYSTWYELFPRSTSPDPARHGTFADVQALLPTIAAMGFDVLYLPPIHPIGKAFRKGPNNSVTSTEDDPGSPWAIGAKEGGHKSIHAPLGTLRDFDALVAAAREHGMELALDIAYQCSPDHPWVAEHPDWFNIRPDGSIQYAENPPKKYQDIYPLNFESPDWRGLWEALRDVFLYWILRDVKIFRVDNPHTKALPFWEWCIGEIHKKYPDVIFLAEAFTRPHVMYSLAKAGFSQSYTYFTWRNTRDELRVYFEEITKPPVTDFFHPNLWPNTPDILHATLQNGGRPAFMQRVILAATLGANYGIYGPAYELGENIPAKPGSEEYLNSEKYQIRQWDRSASHSIAPLITRLNQIRRDNPALQSDGSLHFHNVDNSSILCYSKWSGQNQILVAINLDPTQEQAGWIDLDLKELAIPHNETFDIEDLLTGTHYQWHDRSNYVALRPDVMPAHIFRLLRKPNVETPLTP</sequence>
<keyword evidence="2 6" id="KW-0328">Glycosyltransferase</keyword>
<dbReference type="SUPFAM" id="SSF51011">
    <property type="entry name" value="Glycosyl hydrolase domain"/>
    <property type="match status" value="1"/>
</dbReference>
<evidence type="ECO:0000256" key="6">
    <source>
        <dbReference type="HAMAP-Rule" id="MF_02124"/>
    </source>
</evidence>
<feature type="active site" description="Nucleophile" evidence="6">
    <location>
        <position position="394"/>
    </location>
</feature>
<dbReference type="Gene3D" id="3.20.20.80">
    <property type="entry name" value="Glycosidases"/>
    <property type="match status" value="1"/>
</dbReference>
<feature type="active site" description="Proton donor" evidence="6">
    <location>
        <position position="423"/>
    </location>
</feature>
<dbReference type="Gene3D" id="1.20.58.80">
    <property type="entry name" value="Phosphotransferase system, lactose/cellobiose-type IIA subunit"/>
    <property type="match status" value="1"/>
</dbReference>
<accession>A0A7W8IJC1</accession>
<comment type="catalytic activity">
    <reaction evidence="5 6">
        <text>alpha-maltose 1-phosphate + [(1-&gt;4)-alpha-D-glucosyl](n) = [(1-&gt;4)-alpha-D-glucosyl](n+2) + phosphate</text>
        <dbReference type="Rhea" id="RHEA:42692"/>
        <dbReference type="Rhea" id="RHEA-COMP:9584"/>
        <dbReference type="Rhea" id="RHEA-COMP:10183"/>
        <dbReference type="ChEBI" id="CHEBI:15444"/>
        <dbReference type="ChEBI" id="CHEBI:43474"/>
        <dbReference type="ChEBI" id="CHEBI:63576"/>
        <dbReference type="EC" id="2.4.99.16"/>
    </reaction>
</comment>
<evidence type="ECO:0000256" key="3">
    <source>
        <dbReference type="ARBA" id="ARBA00022679"/>
    </source>
</evidence>
<dbReference type="SUPFAM" id="SSF51445">
    <property type="entry name" value="(Trans)glycosidases"/>
    <property type="match status" value="1"/>
</dbReference>
<evidence type="ECO:0000313" key="9">
    <source>
        <dbReference type="Proteomes" id="UP000568106"/>
    </source>
</evidence>
<dbReference type="InterPro" id="IPR006047">
    <property type="entry name" value="GH13_cat_dom"/>
</dbReference>